<sequence>MDQSFDSNITISPPIHKDLRSLQRECNRNAKQSNKYYGYRSVDPKWVGQRYYALCPRGSDNISQFDETWYSSCAPLVTMPQLMKPRIYTKRDMYLDCSGDIWPLDRRHHKGRRVREKYAVKWAQLAMGTRLKQRSKRLAFEVSTGMDLAADWGDIDDAECSFDWGDDGKYDDWEAHEPLTEAFDSDQTFTWTSSENVDAEFSPTDDFVLVYAPSTQYRGNLAVHNRSDSVSDFCYNADVSFPDLYDSSWEWT</sequence>
<reference evidence="1 2" key="1">
    <citation type="submission" date="2017-03" db="EMBL/GenBank/DDBJ databases">
        <title>Genomes of endolithic fungi from Antarctica.</title>
        <authorList>
            <person name="Coleine C."/>
            <person name="Masonjones S."/>
            <person name="Stajich J.E."/>
        </authorList>
    </citation>
    <scope>NUCLEOTIDE SEQUENCE [LARGE SCALE GENOMIC DNA]</scope>
    <source>
        <strain evidence="1 2">CCFEE 6314</strain>
    </source>
</reference>
<gene>
    <name evidence="1" type="ORF">B0A52_07869</name>
</gene>
<evidence type="ECO:0000313" key="1">
    <source>
        <dbReference type="EMBL" id="RVX67746.1"/>
    </source>
</evidence>
<dbReference type="EMBL" id="NAJM01000045">
    <property type="protein sequence ID" value="RVX67746.1"/>
    <property type="molecule type" value="Genomic_DNA"/>
</dbReference>
<dbReference type="Proteomes" id="UP000288859">
    <property type="component" value="Unassembled WGS sequence"/>
</dbReference>
<organism evidence="1 2">
    <name type="scientific">Exophiala mesophila</name>
    <name type="common">Black yeast-like fungus</name>
    <dbReference type="NCBI Taxonomy" id="212818"/>
    <lineage>
        <taxon>Eukaryota</taxon>
        <taxon>Fungi</taxon>
        <taxon>Dikarya</taxon>
        <taxon>Ascomycota</taxon>
        <taxon>Pezizomycotina</taxon>
        <taxon>Eurotiomycetes</taxon>
        <taxon>Chaetothyriomycetidae</taxon>
        <taxon>Chaetothyriales</taxon>
        <taxon>Herpotrichiellaceae</taxon>
        <taxon>Exophiala</taxon>
    </lineage>
</organism>
<comment type="caution">
    <text evidence="1">The sequence shown here is derived from an EMBL/GenBank/DDBJ whole genome shotgun (WGS) entry which is preliminary data.</text>
</comment>
<proteinExistence type="predicted"/>
<protein>
    <submittedName>
        <fullName evidence="1">Uncharacterized protein</fullName>
    </submittedName>
</protein>
<accession>A0A438MVI6</accession>
<evidence type="ECO:0000313" key="2">
    <source>
        <dbReference type="Proteomes" id="UP000288859"/>
    </source>
</evidence>
<dbReference type="AlphaFoldDB" id="A0A438MVI6"/>
<name>A0A438MVI6_EXOME</name>
<dbReference type="OrthoDB" id="4136123at2759"/>